<proteinExistence type="predicted"/>
<gene>
    <name evidence="1" type="ORF">GSMUA_115450.1</name>
</gene>
<reference evidence="1" key="1">
    <citation type="submission" date="2021-03" db="EMBL/GenBank/DDBJ databases">
        <authorList>
            <consortium name="Genoscope - CEA"/>
            <person name="William W."/>
        </authorList>
    </citation>
    <scope>NUCLEOTIDE SEQUENCE</scope>
    <source>
        <strain evidence="1">Doubled-haploid Pahang</strain>
    </source>
</reference>
<dbReference type="AlphaFoldDB" id="A0A804IN57"/>
<accession>A0A804IN57</accession>
<evidence type="ECO:0000313" key="3">
    <source>
        <dbReference type="Proteomes" id="UP000012960"/>
    </source>
</evidence>
<dbReference type="EMBL" id="HG996469">
    <property type="protein sequence ID" value="CAG1841750.1"/>
    <property type="molecule type" value="Genomic_DNA"/>
</dbReference>
<dbReference type="Gramene" id="Ma04_t10240.1">
    <property type="protein sequence ID" value="Ma04_p10240.1"/>
    <property type="gene ID" value="Ma04_g10240"/>
</dbReference>
<sequence length="43" mass="5086">MKHSRYPFETYSALQLFHIEFFPCSIPLASLDSIQELHNAKKF</sequence>
<name>A0A804IN57_MUSAM</name>
<reference evidence="2" key="2">
    <citation type="submission" date="2021-05" db="UniProtKB">
        <authorList>
            <consortium name="EnsemblPlants"/>
        </authorList>
    </citation>
    <scope>IDENTIFICATION</scope>
    <source>
        <strain evidence="2">subsp. malaccensis</strain>
    </source>
</reference>
<dbReference type="EnsemblPlants" id="Ma04_t10240.1">
    <property type="protein sequence ID" value="Ma04_p10240.1"/>
    <property type="gene ID" value="Ma04_g10240"/>
</dbReference>
<dbReference type="InParanoid" id="A0A804IN57"/>
<organism evidence="2 3">
    <name type="scientific">Musa acuminata subsp. malaccensis</name>
    <name type="common">Wild banana</name>
    <name type="synonym">Musa malaccensis</name>
    <dbReference type="NCBI Taxonomy" id="214687"/>
    <lineage>
        <taxon>Eukaryota</taxon>
        <taxon>Viridiplantae</taxon>
        <taxon>Streptophyta</taxon>
        <taxon>Embryophyta</taxon>
        <taxon>Tracheophyta</taxon>
        <taxon>Spermatophyta</taxon>
        <taxon>Magnoliopsida</taxon>
        <taxon>Liliopsida</taxon>
        <taxon>Zingiberales</taxon>
        <taxon>Musaceae</taxon>
        <taxon>Musa</taxon>
    </lineage>
</organism>
<keyword evidence="3" id="KW-1185">Reference proteome</keyword>
<protein>
    <submittedName>
        <fullName evidence="1">(wild Malaysian banana) hypothetical protein</fullName>
    </submittedName>
</protein>
<evidence type="ECO:0000313" key="2">
    <source>
        <dbReference type="EnsemblPlants" id="Ma04_p10240.1"/>
    </source>
</evidence>
<evidence type="ECO:0000313" key="1">
    <source>
        <dbReference type="EMBL" id="CAG1841750.1"/>
    </source>
</evidence>
<dbReference type="Proteomes" id="UP000012960">
    <property type="component" value="Unplaced"/>
</dbReference>